<dbReference type="EMBL" id="CP097511">
    <property type="protein sequence ID" value="URE48782.1"/>
    <property type="molecule type" value="Genomic_DNA"/>
</dbReference>
<gene>
    <name evidence="2" type="ORF">MUK42_24833</name>
</gene>
<evidence type="ECO:0000313" key="2">
    <source>
        <dbReference type="EMBL" id="URE48782.1"/>
    </source>
</evidence>
<evidence type="ECO:0000313" key="3">
    <source>
        <dbReference type="Proteomes" id="UP001055439"/>
    </source>
</evidence>
<dbReference type="Proteomes" id="UP001055439">
    <property type="component" value="Chromosome 9"/>
</dbReference>
<keyword evidence="3" id="KW-1185">Reference proteome</keyword>
<accession>A0A9E7IH30</accession>
<feature type="region of interest" description="Disordered" evidence="1">
    <location>
        <begin position="17"/>
        <end position="110"/>
    </location>
</feature>
<reference evidence="2" key="1">
    <citation type="submission" date="2022-05" db="EMBL/GenBank/DDBJ databases">
        <title>The Musa troglodytarum L. genome provides insights into the mechanism of non-climacteric behaviour and enrichment of carotenoids.</title>
        <authorList>
            <person name="Wang J."/>
        </authorList>
    </citation>
    <scope>NUCLEOTIDE SEQUENCE</scope>
    <source>
        <tissue evidence="2">Leaf</tissue>
    </source>
</reference>
<organism evidence="2 3">
    <name type="scientific">Musa troglodytarum</name>
    <name type="common">fe'i banana</name>
    <dbReference type="NCBI Taxonomy" id="320322"/>
    <lineage>
        <taxon>Eukaryota</taxon>
        <taxon>Viridiplantae</taxon>
        <taxon>Streptophyta</taxon>
        <taxon>Embryophyta</taxon>
        <taxon>Tracheophyta</taxon>
        <taxon>Spermatophyta</taxon>
        <taxon>Magnoliopsida</taxon>
        <taxon>Liliopsida</taxon>
        <taxon>Zingiberales</taxon>
        <taxon>Musaceae</taxon>
        <taxon>Musa</taxon>
    </lineage>
</organism>
<feature type="compositionally biased region" description="Basic and acidic residues" evidence="1">
    <location>
        <begin position="54"/>
        <end position="63"/>
    </location>
</feature>
<dbReference type="AlphaFoldDB" id="A0A9E7IH30"/>
<protein>
    <submittedName>
        <fullName evidence="2">Uncharacterized protein</fullName>
    </submittedName>
</protein>
<name>A0A9E7IH30_9LILI</name>
<sequence>MARVWWEEVVGFVAVAEAGNKRAPTGANTPVDACPSLPPDSSVTSHPRKKKTTKAQEETDGKGGKHATNHSRSCLPAGPAEDSSWFPVGRPVAARHDGRGNRISPLAKRSTQREVVRSECSTYVAGTRDYSDPSPPCVSVSICTI</sequence>
<proteinExistence type="predicted"/>
<evidence type="ECO:0000256" key="1">
    <source>
        <dbReference type="SAM" id="MobiDB-lite"/>
    </source>
</evidence>